<dbReference type="AlphaFoldDB" id="F6U5L2"/>
<protein>
    <recommendedName>
        <fullName evidence="3">RING-type E3 ubiquitin transferase</fullName>
        <ecNumber evidence="3">2.3.2.27</ecNumber>
    </recommendedName>
</protein>
<feature type="domain" description="RING-type" evidence="21">
    <location>
        <begin position="247"/>
        <end position="289"/>
    </location>
</feature>
<keyword evidence="9 18" id="KW-0863">Zinc-finger</keyword>
<evidence type="ECO:0000256" key="5">
    <source>
        <dbReference type="ARBA" id="ARBA00022679"/>
    </source>
</evidence>
<dbReference type="FunFam" id="3.30.40.10:FF:000824">
    <property type="entry name" value="E3 ubiquitin-protein ligase RNF13"/>
    <property type="match status" value="1"/>
</dbReference>
<dbReference type="EC" id="2.3.2.27" evidence="3"/>
<dbReference type="CDD" id="cd16796">
    <property type="entry name" value="RING-H2_RNF13"/>
    <property type="match status" value="1"/>
</dbReference>
<dbReference type="Gene3D" id="3.50.30.30">
    <property type="match status" value="1"/>
</dbReference>
<evidence type="ECO:0000256" key="10">
    <source>
        <dbReference type="ARBA" id="ARBA00022833"/>
    </source>
</evidence>
<dbReference type="GO" id="GO:0061630">
    <property type="term" value="F:ubiquitin protein ligase activity"/>
    <property type="evidence" value="ECO:0000318"/>
    <property type="project" value="GO_Central"/>
</dbReference>
<dbReference type="STRING" id="7719.ENSCINP00000023283"/>
<evidence type="ECO:0000256" key="6">
    <source>
        <dbReference type="ARBA" id="ARBA00022692"/>
    </source>
</evidence>
<dbReference type="InterPro" id="IPR051653">
    <property type="entry name" value="E3_ligase_sorting_rcpt"/>
</dbReference>
<dbReference type="GeneTree" id="ENSGT00940000159671"/>
<evidence type="ECO:0000256" key="3">
    <source>
        <dbReference type="ARBA" id="ARBA00012483"/>
    </source>
</evidence>
<dbReference type="GO" id="GO:0005737">
    <property type="term" value="C:cytoplasm"/>
    <property type="evidence" value="ECO:0000318"/>
    <property type="project" value="GO_Central"/>
</dbReference>
<evidence type="ECO:0000256" key="13">
    <source>
        <dbReference type="ARBA" id="ARBA00023136"/>
    </source>
</evidence>
<name>F6U5L2_CIOIN</name>
<reference evidence="22" key="4">
    <citation type="submission" date="2025-09" db="UniProtKB">
        <authorList>
            <consortium name="Ensembl"/>
        </authorList>
    </citation>
    <scope>IDENTIFICATION</scope>
</reference>
<feature type="transmembrane region" description="Helical" evidence="20">
    <location>
        <begin position="189"/>
        <end position="214"/>
    </location>
</feature>
<comment type="subcellular location">
    <subcellularLocation>
        <location evidence="16">Endomembrane system</location>
        <topology evidence="16">Single-pass type I membrane protein</topology>
    </subcellularLocation>
    <subcellularLocation>
        <location evidence="17">Protein storage vacuole membrane</location>
    </subcellularLocation>
</comment>
<keyword evidence="4" id="KW-0813">Transport</keyword>
<keyword evidence="23" id="KW-1185">Reference proteome</keyword>
<dbReference type="Ensembl" id="ENSCINT00000023529.2">
    <property type="protein sequence ID" value="ENSCINP00000023283.2"/>
    <property type="gene ID" value="ENSCING00000012489.2"/>
</dbReference>
<keyword evidence="5" id="KW-0808">Transferase</keyword>
<dbReference type="PANTHER" id="PTHR47168">
    <property type="entry name" value="RING ZINC FINGER DOMAIN SUPERFAMILY PROTEIN-RELATED"/>
    <property type="match status" value="1"/>
</dbReference>
<organism evidence="22 23">
    <name type="scientific">Ciona intestinalis</name>
    <name type="common">Transparent sea squirt</name>
    <name type="synonym">Ascidia intestinalis</name>
    <dbReference type="NCBI Taxonomy" id="7719"/>
    <lineage>
        <taxon>Eukaryota</taxon>
        <taxon>Metazoa</taxon>
        <taxon>Chordata</taxon>
        <taxon>Tunicata</taxon>
        <taxon>Ascidiacea</taxon>
        <taxon>Phlebobranchia</taxon>
        <taxon>Cionidae</taxon>
        <taxon>Ciona</taxon>
    </lineage>
</organism>
<dbReference type="InterPro" id="IPR013083">
    <property type="entry name" value="Znf_RING/FYVE/PHD"/>
</dbReference>
<dbReference type="HOGENOM" id="CLU_035275_1_1_1"/>
<keyword evidence="7" id="KW-0479">Metal-binding</keyword>
<dbReference type="GO" id="GO:0012505">
    <property type="term" value="C:endomembrane system"/>
    <property type="evidence" value="ECO:0007669"/>
    <property type="project" value="UniProtKB-SubCell"/>
</dbReference>
<comment type="pathway">
    <text evidence="2">Protein modification; protein ubiquitination.</text>
</comment>
<dbReference type="EMBL" id="EAAA01000354">
    <property type="status" value="NOT_ANNOTATED_CDS"/>
    <property type="molecule type" value="Genomic_DNA"/>
</dbReference>
<proteinExistence type="predicted"/>
<keyword evidence="10" id="KW-0862">Zinc</keyword>
<dbReference type="GO" id="GO:0006511">
    <property type="term" value="P:ubiquitin-dependent protein catabolic process"/>
    <property type="evidence" value="ECO:0000318"/>
    <property type="project" value="GO_Central"/>
</dbReference>
<dbReference type="SUPFAM" id="SSF52025">
    <property type="entry name" value="PA domain"/>
    <property type="match status" value="1"/>
</dbReference>
<dbReference type="FunFam" id="3.50.30.30:FF:000020">
    <property type="entry name" value="Receptor homology region transmembrane domain-and RING domain-containing protein 2"/>
    <property type="match status" value="1"/>
</dbReference>
<evidence type="ECO:0000256" key="1">
    <source>
        <dbReference type="ARBA" id="ARBA00000900"/>
    </source>
</evidence>
<evidence type="ECO:0000256" key="9">
    <source>
        <dbReference type="ARBA" id="ARBA00022771"/>
    </source>
</evidence>
<keyword evidence="6 20" id="KW-0812">Transmembrane</keyword>
<evidence type="ECO:0000256" key="11">
    <source>
        <dbReference type="ARBA" id="ARBA00022927"/>
    </source>
</evidence>
<dbReference type="OMA" id="SHAYHAK"/>
<dbReference type="Pfam" id="PF13639">
    <property type="entry name" value="zf-RING_2"/>
    <property type="match status" value="1"/>
</dbReference>
<dbReference type="InterPro" id="IPR044744">
    <property type="entry name" value="ZNRF4/RNF13/RNF167_PA"/>
</dbReference>
<evidence type="ECO:0000256" key="14">
    <source>
        <dbReference type="ARBA" id="ARBA00023157"/>
    </source>
</evidence>
<dbReference type="SUPFAM" id="SSF57850">
    <property type="entry name" value="RING/U-box"/>
    <property type="match status" value="1"/>
</dbReference>
<comment type="catalytic activity">
    <reaction evidence="1">
        <text>S-ubiquitinyl-[E2 ubiquitin-conjugating enzyme]-L-cysteine + [acceptor protein]-L-lysine = [E2 ubiquitin-conjugating enzyme]-L-cysteine + N(6)-ubiquitinyl-[acceptor protein]-L-lysine.</text>
        <dbReference type="EC" id="2.3.2.27"/>
    </reaction>
</comment>
<evidence type="ECO:0000256" key="18">
    <source>
        <dbReference type="PROSITE-ProRule" id="PRU00175"/>
    </source>
</evidence>
<dbReference type="PANTHER" id="PTHR47168:SF1">
    <property type="entry name" value="OS02G0798600 PROTEIN"/>
    <property type="match status" value="1"/>
</dbReference>
<dbReference type="InterPro" id="IPR001841">
    <property type="entry name" value="Znf_RING"/>
</dbReference>
<dbReference type="SMART" id="SM00184">
    <property type="entry name" value="RING"/>
    <property type="match status" value="1"/>
</dbReference>
<dbReference type="Gene3D" id="3.30.40.10">
    <property type="entry name" value="Zinc/RING finger domain, C3HC4 (zinc finger)"/>
    <property type="match status" value="1"/>
</dbReference>
<evidence type="ECO:0000256" key="8">
    <source>
        <dbReference type="ARBA" id="ARBA00022729"/>
    </source>
</evidence>
<evidence type="ECO:0000256" key="2">
    <source>
        <dbReference type="ARBA" id="ARBA00004906"/>
    </source>
</evidence>
<feature type="region of interest" description="Disordered" evidence="19">
    <location>
        <begin position="293"/>
        <end position="333"/>
    </location>
</feature>
<keyword evidence="8" id="KW-0732">Signal</keyword>
<dbReference type="PROSITE" id="PS50089">
    <property type="entry name" value="ZF_RING_2"/>
    <property type="match status" value="1"/>
</dbReference>
<evidence type="ECO:0000256" key="7">
    <source>
        <dbReference type="ARBA" id="ARBA00022723"/>
    </source>
</evidence>
<evidence type="ECO:0000313" key="23">
    <source>
        <dbReference type="Proteomes" id="UP000008144"/>
    </source>
</evidence>
<evidence type="ECO:0000256" key="19">
    <source>
        <dbReference type="SAM" id="MobiDB-lite"/>
    </source>
</evidence>
<keyword evidence="15" id="KW-0325">Glycoprotein</keyword>
<dbReference type="InParanoid" id="F6U5L2"/>
<accession>F6U5L2</accession>
<feature type="compositionally biased region" description="Acidic residues" evidence="19">
    <location>
        <begin position="295"/>
        <end position="309"/>
    </location>
</feature>
<reference evidence="22" key="3">
    <citation type="submission" date="2025-08" db="UniProtKB">
        <authorList>
            <consortium name="Ensembl"/>
        </authorList>
    </citation>
    <scope>IDENTIFICATION</scope>
</reference>
<evidence type="ECO:0000256" key="15">
    <source>
        <dbReference type="ARBA" id="ARBA00023180"/>
    </source>
</evidence>
<dbReference type="InterPro" id="IPR046450">
    <property type="entry name" value="PA_dom_sf"/>
</dbReference>
<evidence type="ECO:0000256" key="20">
    <source>
        <dbReference type="SAM" id="Phobius"/>
    </source>
</evidence>
<keyword evidence="13 20" id="KW-0472">Membrane</keyword>
<dbReference type="InterPro" id="IPR011016">
    <property type="entry name" value="Znf_RING-CH"/>
</dbReference>
<reference evidence="23" key="1">
    <citation type="journal article" date="2002" name="Science">
        <title>The draft genome of Ciona intestinalis: insights into chordate and vertebrate origins.</title>
        <authorList>
            <person name="Dehal P."/>
            <person name="Satou Y."/>
            <person name="Campbell R.K."/>
            <person name="Chapman J."/>
            <person name="Degnan B."/>
            <person name="De Tomaso A."/>
            <person name="Davidson B."/>
            <person name="Di Gregorio A."/>
            <person name="Gelpke M."/>
            <person name="Goodstein D.M."/>
            <person name="Harafuji N."/>
            <person name="Hastings K.E."/>
            <person name="Ho I."/>
            <person name="Hotta K."/>
            <person name="Huang W."/>
            <person name="Kawashima T."/>
            <person name="Lemaire P."/>
            <person name="Martinez D."/>
            <person name="Meinertzhagen I.A."/>
            <person name="Necula S."/>
            <person name="Nonaka M."/>
            <person name="Putnam N."/>
            <person name="Rash S."/>
            <person name="Saiga H."/>
            <person name="Satake M."/>
            <person name="Terry A."/>
            <person name="Yamada L."/>
            <person name="Wang H.G."/>
            <person name="Awazu S."/>
            <person name="Azumi K."/>
            <person name="Boore J."/>
            <person name="Branno M."/>
            <person name="Chin-Bow S."/>
            <person name="DeSantis R."/>
            <person name="Doyle S."/>
            <person name="Francino P."/>
            <person name="Keys D.N."/>
            <person name="Haga S."/>
            <person name="Hayashi H."/>
            <person name="Hino K."/>
            <person name="Imai K.S."/>
            <person name="Inaba K."/>
            <person name="Kano S."/>
            <person name="Kobayashi K."/>
            <person name="Kobayashi M."/>
            <person name="Lee B.I."/>
            <person name="Makabe K.W."/>
            <person name="Manohar C."/>
            <person name="Matassi G."/>
            <person name="Medina M."/>
            <person name="Mochizuki Y."/>
            <person name="Mount S."/>
            <person name="Morishita T."/>
            <person name="Miura S."/>
            <person name="Nakayama A."/>
            <person name="Nishizaka S."/>
            <person name="Nomoto H."/>
            <person name="Ohta F."/>
            <person name="Oishi K."/>
            <person name="Rigoutsos I."/>
            <person name="Sano M."/>
            <person name="Sasaki A."/>
            <person name="Sasakura Y."/>
            <person name="Shoguchi E."/>
            <person name="Shin-i T."/>
            <person name="Spagnuolo A."/>
            <person name="Stainier D."/>
            <person name="Suzuki M.M."/>
            <person name="Tassy O."/>
            <person name="Takatori N."/>
            <person name="Tokuoka M."/>
            <person name="Yagi K."/>
            <person name="Yoshizaki F."/>
            <person name="Wada S."/>
            <person name="Zhang C."/>
            <person name="Hyatt P.D."/>
            <person name="Larimer F."/>
            <person name="Detter C."/>
            <person name="Doggett N."/>
            <person name="Glavina T."/>
            <person name="Hawkins T."/>
            <person name="Richardson P."/>
            <person name="Lucas S."/>
            <person name="Kohara Y."/>
            <person name="Levine M."/>
            <person name="Satoh N."/>
            <person name="Rokhsar D.S."/>
        </authorList>
    </citation>
    <scope>NUCLEOTIDE SEQUENCE [LARGE SCALE GENOMIC DNA]</scope>
</reference>
<evidence type="ECO:0000256" key="16">
    <source>
        <dbReference type="ARBA" id="ARBA00046288"/>
    </source>
</evidence>
<evidence type="ECO:0000256" key="4">
    <source>
        <dbReference type="ARBA" id="ARBA00022448"/>
    </source>
</evidence>
<dbReference type="Proteomes" id="UP000008144">
    <property type="component" value="Chromosome 1"/>
</dbReference>
<keyword evidence="14" id="KW-1015">Disulfide bond</keyword>
<evidence type="ECO:0000313" key="22">
    <source>
        <dbReference type="Ensembl" id="ENSCINP00000023283.2"/>
    </source>
</evidence>
<evidence type="ECO:0000256" key="12">
    <source>
        <dbReference type="ARBA" id="ARBA00022989"/>
    </source>
</evidence>
<dbReference type="FunCoup" id="F6U5L2">
    <property type="interactions" value="382"/>
</dbReference>
<sequence length="333" mass="37550">TSLGMEVCTSTHTKHFVLHVQAFSCLRLSSSHGVVVAYDRFNITEQFSDYPAEFGTSVGPDGLDGILMAAEPLDACKPVKERPYPASTFMPNITFNAFALVIRGGCDFALKVLNAQKAHYNSVIVYNDVSNDIVRMNTNQPDIANQIVIPSVFVGNDAGIILSQNYLYNNKNIPIIKITGGESPFSLEYYIIPFVTVLATCIVVLLLFMFVRYLRDRRRQRRNRLSRRRLKQIPTKQFKKGDEYDVCAICLDDYEEGDTLRILPCQHAYHCKCVDPWLTSSRRVCPLCKRRVLSDDESSESESEYDSDEERAPLLSQSSPDSSPNSSRRATGF</sequence>
<dbReference type="GO" id="GO:0008270">
    <property type="term" value="F:zinc ion binding"/>
    <property type="evidence" value="ECO:0007669"/>
    <property type="project" value="UniProtKB-KW"/>
</dbReference>
<feature type="compositionally biased region" description="Low complexity" evidence="19">
    <location>
        <begin position="313"/>
        <end position="327"/>
    </location>
</feature>
<dbReference type="Pfam" id="PF02225">
    <property type="entry name" value="PA"/>
    <property type="match status" value="1"/>
</dbReference>
<dbReference type="SMART" id="SM00744">
    <property type="entry name" value="RINGv"/>
    <property type="match status" value="1"/>
</dbReference>
<reference evidence="22" key="2">
    <citation type="journal article" date="2008" name="Genome Biol.">
        <title>Improved genome assembly and evidence-based global gene model set for the chordate Ciona intestinalis: new insight into intron and operon populations.</title>
        <authorList>
            <person name="Satou Y."/>
            <person name="Mineta K."/>
            <person name="Ogasawara M."/>
            <person name="Sasakura Y."/>
            <person name="Shoguchi E."/>
            <person name="Ueno K."/>
            <person name="Yamada L."/>
            <person name="Matsumoto J."/>
            <person name="Wasserscheid J."/>
            <person name="Dewar K."/>
            <person name="Wiley G.B."/>
            <person name="Macmil S.L."/>
            <person name="Roe B.A."/>
            <person name="Zeller R.W."/>
            <person name="Hastings K.E."/>
            <person name="Lemaire P."/>
            <person name="Lindquist E."/>
            <person name="Endo T."/>
            <person name="Hotta K."/>
            <person name="Inaba K."/>
        </authorList>
    </citation>
    <scope>NUCLEOTIDE SEQUENCE [LARGE SCALE GENOMIC DNA]</scope>
    <source>
        <strain evidence="22">wild type</strain>
    </source>
</reference>
<evidence type="ECO:0000256" key="17">
    <source>
        <dbReference type="ARBA" id="ARBA00060484"/>
    </source>
</evidence>
<keyword evidence="12 20" id="KW-1133">Transmembrane helix</keyword>
<dbReference type="GO" id="GO:0015031">
    <property type="term" value="P:protein transport"/>
    <property type="evidence" value="ECO:0007669"/>
    <property type="project" value="UniProtKB-KW"/>
</dbReference>
<keyword evidence="11" id="KW-0653">Protein transport</keyword>
<dbReference type="InterPro" id="IPR003137">
    <property type="entry name" value="PA_domain"/>
</dbReference>
<evidence type="ECO:0000259" key="21">
    <source>
        <dbReference type="PROSITE" id="PS50089"/>
    </source>
</evidence>
<dbReference type="CDD" id="cd02123">
    <property type="entry name" value="PA_C_RZF_like"/>
    <property type="match status" value="1"/>
</dbReference>